<protein>
    <submittedName>
        <fullName evidence="2">Uncharacterized protein</fullName>
    </submittedName>
</protein>
<dbReference type="PROSITE" id="PS50878">
    <property type="entry name" value="RT_POL"/>
    <property type="match status" value="1"/>
</dbReference>
<dbReference type="Proteomes" id="UP001152795">
    <property type="component" value="Unassembled WGS sequence"/>
</dbReference>
<dbReference type="PANTHER" id="PTHR33332">
    <property type="entry name" value="REVERSE TRANSCRIPTASE DOMAIN-CONTAINING PROTEIN"/>
    <property type="match status" value="1"/>
</dbReference>
<sequence>MAKQTAAVEVQQRKIRMIPHLERPNCELVVIQLKQTNSKPVTLYTFYRPPNAAPDALHELNDSLQSKSENDGVVVVGDFNLPGVTWSEDHTPPMSSRGHMENERFCELFNDNFLQQHITGSTHLGGNKLDLLLCNQPELIRDIRTLDHCDFPSDHFPVEFSITQTFSRARRIRLNVYDFNHGRFQELRTFLQRTPIEIDLTENIDECWMQWKSNFQAAVDQFVPVKTITNKNSPPWIDCEVRYLIRKKYTALRNYRLDKSDSRKLKLRTISQNVKKLIRRKHREYLHKIESSFCSNPKTFWSYHKAMLHNRTDQNTRITYNGITAKTPREKAELFNSYFASVFQTSRLNKSTENDDYDDTPPKTHVELSNITVSVEEVVNNLRNLDVTKAHGPDRIHPRLLKECSEQIGPSLCALFNHSLNCGRVPIEWKAANITPVHKKESKEVPENFRPISLLSIVSKILERSVCSNLYNHISHLIADEQHGFIRNRSCVTQLLSVFHAIGKSLDKNIQTDILYLDFAKAFDSVDHDILLAKLKSYGVNGNLLNWFTDYLHGRVQRVVVDGVASDWATVSSGVPQGSLLGPILFVIFINDFPNVVSDTSQTALYADDSKLYKSISCLGSCESLQRSLNHLSIWSHNNNISFNASKCKVLTVTRKSNPLCFDYHLGNTTLVHVRKEKDLGCIITNHLTWDQQVLVVVCKANKMLGLLRRTCPLLTNTKVRRSLYLSLVKCHLDYATQVWSPALTSLKIKIENVQRRATRWILKQRKGEQSYKERLVTLKLLPLCYDREDFVSKWLPMNKTWELNQQASRPRLSKPTCHSCDTRLRNLKGPERKKYLSYEKIDFNIYKPSANMIAFSTTDVRLISWIQAVYFRYIAGLKENTELDVRWEEHEDINDPSKYENINSQTSKESLHDYFDKVMKLNDKKDKKGRNKSTSHAIEISTEEKQASTMTATPRKTNDLKDQVNT</sequence>
<feature type="region of interest" description="Disordered" evidence="1">
    <location>
        <begin position="923"/>
        <end position="967"/>
    </location>
</feature>
<accession>A0A7D9E5Y0</accession>
<reference evidence="2" key="1">
    <citation type="submission" date="2020-04" db="EMBL/GenBank/DDBJ databases">
        <authorList>
            <person name="Alioto T."/>
            <person name="Alioto T."/>
            <person name="Gomez Garrido J."/>
        </authorList>
    </citation>
    <scope>NUCLEOTIDE SEQUENCE</scope>
    <source>
        <strain evidence="2">A484AB</strain>
    </source>
</reference>
<comment type="caution">
    <text evidence="2">The sequence shown here is derived from an EMBL/GenBank/DDBJ whole genome shotgun (WGS) entry which is preliminary data.</text>
</comment>
<organism evidence="2 3">
    <name type="scientific">Paramuricea clavata</name>
    <name type="common">Red gorgonian</name>
    <name type="synonym">Violescent sea-whip</name>
    <dbReference type="NCBI Taxonomy" id="317549"/>
    <lineage>
        <taxon>Eukaryota</taxon>
        <taxon>Metazoa</taxon>
        <taxon>Cnidaria</taxon>
        <taxon>Anthozoa</taxon>
        <taxon>Octocorallia</taxon>
        <taxon>Malacalcyonacea</taxon>
        <taxon>Plexauridae</taxon>
        <taxon>Paramuricea</taxon>
    </lineage>
</organism>
<evidence type="ECO:0000313" key="3">
    <source>
        <dbReference type="Proteomes" id="UP001152795"/>
    </source>
</evidence>
<dbReference type="CDD" id="cd01650">
    <property type="entry name" value="RT_nLTR_like"/>
    <property type="match status" value="1"/>
</dbReference>
<gene>
    <name evidence="2" type="ORF">PACLA_8A004823</name>
</gene>
<dbReference type="SUPFAM" id="SSF56672">
    <property type="entry name" value="DNA/RNA polymerases"/>
    <property type="match status" value="1"/>
</dbReference>
<feature type="compositionally biased region" description="Basic and acidic residues" evidence="1">
    <location>
        <begin position="957"/>
        <end position="967"/>
    </location>
</feature>
<dbReference type="InterPro" id="IPR000477">
    <property type="entry name" value="RT_dom"/>
</dbReference>
<dbReference type="AlphaFoldDB" id="A0A7D9E5Y0"/>
<dbReference type="Pfam" id="PF00078">
    <property type="entry name" value="RVT_1"/>
    <property type="match status" value="1"/>
</dbReference>
<dbReference type="SUPFAM" id="SSF56219">
    <property type="entry name" value="DNase I-like"/>
    <property type="match status" value="1"/>
</dbReference>
<dbReference type="Pfam" id="PF14529">
    <property type="entry name" value="Exo_endo_phos_2"/>
    <property type="match status" value="1"/>
</dbReference>
<dbReference type="EMBL" id="CACRXK020003926">
    <property type="protein sequence ID" value="CAB4000790.1"/>
    <property type="molecule type" value="Genomic_DNA"/>
</dbReference>
<evidence type="ECO:0000313" key="2">
    <source>
        <dbReference type="EMBL" id="CAB4000790.1"/>
    </source>
</evidence>
<name>A0A7D9E5Y0_PARCT</name>
<dbReference type="GO" id="GO:0003824">
    <property type="term" value="F:catalytic activity"/>
    <property type="evidence" value="ECO:0007669"/>
    <property type="project" value="InterPro"/>
</dbReference>
<keyword evidence="3" id="KW-1185">Reference proteome</keyword>
<dbReference type="InterPro" id="IPR036691">
    <property type="entry name" value="Endo/exonu/phosph_ase_sf"/>
</dbReference>
<dbReference type="OrthoDB" id="5990125at2759"/>
<dbReference type="Gene3D" id="3.60.10.10">
    <property type="entry name" value="Endonuclease/exonuclease/phosphatase"/>
    <property type="match status" value="1"/>
</dbReference>
<evidence type="ECO:0000256" key="1">
    <source>
        <dbReference type="SAM" id="MobiDB-lite"/>
    </source>
</evidence>
<proteinExistence type="predicted"/>
<dbReference type="InterPro" id="IPR043502">
    <property type="entry name" value="DNA/RNA_pol_sf"/>
</dbReference>
<dbReference type="InterPro" id="IPR005135">
    <property type="entry name" value="Endo/exonuclease/phosphatase"/>
</dbReference>